<evidence type="ECO:0000256" key="1">
    <source>
        <dbReference type="SAM" id="Phobius"/>
    </source>
</evidence>
<organism evidence="2">
    <name type="scientific">Halobacterium sp. NMX12-1</name>
    <dbReference type="NCBI Taxonomy" id="3166650"/>
    <lineage>
        <taxon>Archaea</taxon>
        <taxon>Methanobacteriati</taxon>
        <taxon>Methanobacteriota</taxon>
        <taxon>Stenosarchaea group</taxon>
        <taxon>Halobacteria</taxon>
        <taxon>Halobacteriales</taxon>
        <taxon>Halobacteriaceae</taxon>
        <taxon>Halobacterium</taxon>
    </lineage>
</organism>
<feature type="transmembrane region" description="Helical" evidence="1">
    <location>
        <begin position="468"/>
        <end position="487"/>
    </location>
</feature>
<dbReference type="AlphaFoldDB" id="A0AAU8CFQ0"/>
<protein>
    <submittedName>
        <fullName evidence="2">Type II secretion system protein</fullName>
    </submittedName>
</protein>
<dbReference type="EMBL" id="CP159204">
    <property type="protein sequence ID" value="XCF17752.1"/>
    <property type="molecule type" value="Genomic_DNA"/>
</dbReference>
<dbReference type="RefSeq" id="WP_353635168.1">
    <property type="nucleotide sequence ID" value="NZ_CP159204.1"/>
</dbReference>
<name>A0AAU8CFQ0_9EURY</name>
<gene>
    <name evidence="2" type="ORF">ABSL23_07060</name>
</gene>
<feature type="transmembrane region" description="Helical" evidence="1">
    <location>
        <begin position="253"/>
        <end position="272"/>
    </location>
</feature>
<proteinExistence type="predicted"/>
<keyword evidence="1" id="KW-0472">Membrane</keyword>
<feature type="transmembrane region" description="Helical" evidence="1">
    <location>
        <begin position="206"/>
        <end position="232"/>
    </location>
</feature>
<accession>A0AAU8CFQ0</accession>
<sequence>MIEPANPRRALATLAATAAVALPATYWNPYAGTAVACLGVTTAAALAYGPHVRSVAERSRALGAAPDVVCLVVLSLRLDPALERATDFAAEHGNGRLAASLAAHARGSRGTPGAGFASFAATWDDHLPSLRRAAALADAAVDAPAGERERLLDRTLAVVVEGARERASEYGDAVHGPTMGVYAFGVVLPLALVGVVPAAASAGLPLTLGAVALAYGVVLPLAVLAVVCWILARRPVAFPPAAVPADHPELDDRARNAALAAGCGVVAALAASRLLPSWALPVLLVGWPVGGALVYWYRPACEVREDARNVEAGLADALSVLGHQLRHGRAVEAAVTDAGDTLDGPTGAVFDEAARRMRRLRVGVEEAFLGERGPLARTRSQRARAAVSLVVHAADAGPAGGRVLVDVADLFDDLRDLDREVRREFASTTRTLQHTALVYAPLVAGVTVSLAGRVSGLDGASALPADPLALVVGAYVLWLAAVLPALAVGLDRGLDRALVGYHAGLALAAAATVYPVTALAAGRVL</sequence>
<keyword evidence="1" id="KW-1133">Transmembrane helix</keyword>
<reference evidence="2" key="1">
    <citation type="submission" date="2024-06" db="EMBL/GenBank/DDBJ databases">
        <title>Genome Sequence of an extremely halophilic archaeon isolated from Permian era halite, Salado Formation, Carlsbad, New Mexico: Halobacterium sp. strain NMX12-1.</title>
        <authorList>
            <person name="Sotoa L."/>
            <person name="DasSarma P."/>
            <person name="Anton B.P."/>
            <person name="Vincze T."/>
            <person name="Verma I."/>
            <person name="Eralp B."/>
            <person name="Powers D.W."/>
            <person name="Dozier B.L."/>
            <person name="Roberts R.J."/>
            <person name="DasSarma S."/>
        </authorList>
    </citation>
    <scope>NUCLEOTIDE SEQUENCE</scope>
    <source>
        <strain evidence="2">NMX12-1</strain>
    </source>
</reference>
<feature type="transmembrane region" description="Helical" evidence="1">
    <location>
        <begin position="436"/>
        <end position="456"/>
    </location>
</feature>
<dbReference type="KEGG" id="hanx:ABSL23_07060"/>
<dbReference type="GeneID" id="91108895"/>
<feature type="transmembrane region" description="Helical" evidence="1">
    <location>
        <begin position="33"/>
        <end position="50"/>
    </location>
</feature>
<evidence type="ECO:0000313" key="2">
    <source>
        <dbReference type="EMBL" id="XCF17752.1"/>
    </source>
</evidence>
<keyword evidence="1" id="KW-0812">Transmembrane</keyword>
<feature type="transmembrane region" description="Helical" evidence="1">
    <location>
        <begin position="499"/>
        <end position="521"/>
    </location>
</feature>
<feature type="transmembrane region" description="Helical" evidence="1">
    <location>
        <begin position="278"/>
        <end position="297"/>
    </location>
</feature>
<feature type="transmembrane region" description="Helical" evidence="1">
    <location>
        <begin position="181"/>
        <end position="200"/>
    </location>
</feature>